<dbReference type="SMART" id="SM00409">
    <property type="entry name" value="IG"/>
    <property type="match status" value="1"/>
</dbReference>
<dbReference type="Gene3D" id="2.60.40.10">
    <property type="entry name" value="Immunoglobulins"/>
    <property type="match status" value="2"/>
</dbReference>
<protein>
    <recommendedName>
        <fullName evidence="11">Ig-like domain-containing protein</fullName>
    </recommendedName>
</protein>
<keyword evidence="6" id="KW-1015">Disulfide bond</keyword>
<accession>A0A8C0WRT1</accession>
<dbReference type="InterPro" id="IPR036179">
    <property type="entry name" value="Ig-like_dom_sf"/>
</dbReference>
<feature type="transmembrane region" description="Helical" evidence="9">
    <location>
        <begin position="227"/>
        <end position="250"/>
    </location>
</feature>
<feature type="region of interest" description="Disordered" evidence="8">
    <location>
        <begin position="275"/>
        <end position="295"/>
    </location>
</feature>
<dbReference type="Pfam" id="PF13927">
    <property type="entry name" value="Ig_3"/>
    <property type="match status" value="1"/>
</dbReference>
<evidence type="ECO:0000256" key="5">
    <source>
        <dbReference type="ARBA" id="ARBA00023136"/>
    </source>
</evidence>
<evidence type="ECO:0000256" key="8">
    <source>
        <dbReference type="SAM" id="MobiDB-lite"/>
    </source>
</evidence>
<dbReference type="PANTHER" id="PTHR45046:SF1">
    <property type="entry name" value="V-SET AND IMMUNOGLOBULIN DOMAIN-CONTAINING PROTEIN 2"/>
    <property type="match status" value="1"/>
</dbReference>
<dbReference type="SUPFAM" id="SSF48726">
    <property type="entry name" value="Immunoglobulin"/>
    <property type="match status" value="2"/>
</dbReference>
<evidence type="ECO:0000256" key="10">
    <source>
        <dbReference type="SAM" id="SignalP"/>
    </source>
</evidence>
<evidence type="ECO:0000256" key="2">
    <source>
        <dbReference type="ARBA" id="ARBA00022692"/>
    </source>
</evidence>
<dbReference type="InterPro" id="IPR042475">
    <property type="entry name" value="VSIG2"/>
</dbReference>
<dbReference type="FunFam" id="2.60.40.10:FF:000095">
    <property type="entry name" value="immunoglobulin superfamily member 11 isoform X1"/>
    <property type="match status" value="1"/>
</dbReference>
<dbReference type="SMART" id="SM00408">
    <property type="entry name" value="IGc2"/>
    <property type="match status" value="1"/>
</dbReference>
<keyword evidence="7" id="KW-0393">Immunoglobulin domain</keyword>
<dbReference type="InterPro" id="IPR013783">
    <property type="entry name" value="Ig-like_fold"/>
</dbReference>
<comment type="subcellular location">
    <subcellularLocation>
        <location evidence="1">Membrane</location>
        <topology evidence="1">Single-pass type I membrane protein</topology>
    </subcellularLocation>
</comment>
<dbReference type="AlphaFoldDB" id="A0A8C0WRT1"/>
<keyword evidence="4 9" id="KW-1133">Transmembrane helix</keyword>
<evidence type="ECO:0000256" key="6">
    <source>
        <dbReference type="ARBA" id="ARBA00023157"/>
    </source>
</evidence>
<keyword evidence="2 9" id="KW-0812">Transmembrane</keyword>
<evidence type="ECO:0000256" key="1">
    <source>
        <dbReference type="ARBA" id="ARBA00004479"/>
    </source>
</evidence>
<dbReference type="GO" id="GO:0016020">
    <property type="term" value="C:membrane"/>
    <property type="evidence" value="ECO:0007669"/>
    <property type="project" value="UniProtKB-SubCell"/>
</dbReference>
<dbReference type="Pfam" id="PF07686">
    <property type="entry name" value="V-set"/>
    <property type="match status" value="1"/>
</dbReference>
<keyword evidence="5 9" id="KW-0472">Membrane</keyword>
<dbReference type="Ensembl" id="ENSCCNT00000020404.1">
    <property type="protein sequence ID" value="ENSCCNP00000015625.1"/>
    <property type="gene ID" value="ENSCCNG00000016004.1"/>
</dbReference>
<proteinExistence type="predicted"/>
<dbReference type="InterPro" id="IPR003598">
    <property type="entry name" value="Ig_sub2"/>
</dbReference>
<feature type="domain" description="Ig-like" evidence="11">
    <location>
        <begin position="133"/>
        <end position="222"/>
    </location>
</feature>
<feature type="chain" id="PRO_5034956926" description="Ig-like domain-containing protein" evidence="10">
    <location>
        <begin position="29"/>
        <end position="301"/>
    </location>
</feature>
<dbReference type="InterPro" id="IPR003599">
    <property type="entry name" value="Ig_sub"/>
</dbReference>
<name>A0A8C0WRT1_CASCN</name>
<dbReference type="PANTHER" id="PTHR45046">
    <property type="entry name" value="V-SET AND IMMUNOGLOBULIN DOMAIN-CONTAINING PROTEIN 2"/>
    <property type="match status" value="1"/>
</dbReference>
<dbReference type="PROSITE" id="PS50835">
    <property type="entry name" value="IG_LIKE"/>
    <property type="match status" value="1"/>
</dbReference>
<reference evidence="12" key="1">
    <citation type="submission" date="2023-09" db="UniProtKB">
        <authorList>
            <consortium name="Ensembl"/>
        </authorList>
    </citation>
    <scope>IDENTIFICATION</scope>
</reference>
<gene>
    <name evidence="12" type="primary">Vsig2</name>
</gene>
<keyword evidence="3 10" id="KW-0732">Signal</keyword>
<dbReference type="InterPro" id="IPR007110">
    <property type="entry name" value="Ig-like_dom"/>
</dbReference>
<feature type="compositionally biased region" description="Polar residues" evidence="8">
    <location>
        <begin position="285"/>
        <end position="295"/>
    </location>
</feature>
<dbReference type="InterPro" id="IPR013106">
    <property type="entry name" value="Ig_V-set"/>
</dbReference>
<evidence type="ECO:0000256" key="9">
    <source>
        <dbReference type="SAM" id="Phobius"/>
    </source>
</evidence>
<feature type="signal peptide" evidence="10">
    <location>
        <begin position="1"/>
        <end position="28"/>
    </location>
</feature>
<evidence type="ECO:0000256" key="3">
    <source>
        <dbReference type="ARBA" id="ARBA00022729"/>
    </source>
</evidence>
<evidence type="ECO:0000256" key="4">
    <source>
        <dbReference type="ARBA" id="ARBA00022989"/>
    </source>
</evidence>
<evidence type="ECO:0000259" key="11">
    <source>
        <dbReference type="PROSITE" id="PS50835"/>
    </source>
</evidence>
<evidence type="ECO:0000256" key="7">
    <source>
        <dbReference type="ARBA" id="ARBA00023319"/>
    </source>
</evidence>
<sequence length="301" mass="31665">STMAWLPVEPFLWGALLGCVFLSAPGLAVEVMVPTKPPSTPVGKTAELNCSYSTSVGDNFVLEWSFVQPGKPISASDPILYFTNGHLYPAGSKADQASLLHHPPTGGVATLKLTDVHFYINGLGLINLTVLVPPSNPICSQSGTTSVGDSVILRCSSSEGAPKPVYHWVHLGSSPTPSPGNLAQDEISGQLILTNLSLTPSGIYCCVATNQMGSASCELTLSVTGRGIAGTLIGVLLGVLLLSVAAFCLIRFQKERKKESKETYGGSDLWQDARDSSKDLLERSPSASTVTTQKSKACMVV</sequence>
<evidence type="ECO:0000313" key="12">
    <source>
        <dbReference type="Ensembl" id="ENSCCNP00000015625.1"/>
    </source>
</evidence>
<organism evidence="12">
    <name type="scientific">Castor canadensis</name>
    <name type="common">American beaver</name>
    <dbReference type="NCBI Taxonomy" id="51338"/>
    <lineage>
        <taxon>Eukaryota</taxon>
        <taxon>Metazoa</taxon>
        <taxon>Chordata</taxon>
        <taxon>Craniata</taxon>
        <taxon>Vertebrata</taxon>
        <taxon>Euteleostomi</taxon>
        <taxon>Mammalia</taxon>
        <taxon>Eutheria</taxon>
        <taxon>Euarchontoglires</taxon>
        <taxon>Glires</taxon>
        <taxon>Rodentia</taxon>
        <taxon>Castorimorpha</taxon>
        <taxon>Castoridae</taxon>
        <taxon>Castor</taxon>
    </lineage>
</organism>